<sequence length="116" mass="13143">MASSSFQQKTAARPRAQQLTVSRHMLQFPSFSPHMYYVEITLNTRANIFHNPHMLVFFQVCFHCTRTKKYVGTDVNTLKHRSTRVCPVINSEGSKFLFPLSPAGCQHVGNLIACGK</sequence>
<name>A0ABV0SY65_9TELE</name>
<dbReference type="EMBL" id="JAHRIQ010013384">
    <property type="protein sequence ID" value="MEQ2225543.1"/>
    <property type="molecule type" value="Genomic_DNA"/>
</dbReference>
<gene>
    <name evidence="1" type="ORF">ILYODFUR_018489</name>
</gene>
<comment type="caution">
    <text evidence="1">The sequence shown here is derived from an EMBL/GenBank/DDBJ whole genome shotgun (WGS) entry which is preliminary data.</text>
</comment>
<proteinExistence type="predicted"/>
<evidence type="ECO:0000313" key="1">
    <source>
        <dbReference type="EMBL" id="MEQ2225543.1"/>
    </source>
</evidence>
<dbReference type="Proteomes" id="UP001482620">
    <property type="component" value="Unassembled WGS sequence"/>
</dbReference>
<protein>
    <submittedName>
        <fullName evidence="1">Uncharacterized protein</fullName>
    </submittedName>
</protein>
<organism evidence="1 2">
    <name type="scientific">Ilyodon furcidens</name>
    <name type="common">goldbreast splitfin</name>
    <dbReference type="NCBI Taxonomy" id="33524"/>
    <lineage>
        <taxon>Eukaryota</taxon>
        <taxon>Metazoa</taxon>
        <taxon>Chordata</taxon>
        <taxon>Craniata</taxon>
        <taxon>Vertebrata</taxon>
        <taxon>Euteleostomi</taxon>
        <taxon>Actinopterygii</taxon>
        <taxon>Neopterygii</taxon>
        <taxon>Teleostei</taxon>
        <taxon>Neoteleostei</taxon>
        <taxon>Acanthomorphata</taxon>
        <taxon>Ovalentaria</taxon>
        <taxon>Atherinomorphae</taxon>
        <taxon>Cyprinodontiformes</taxon>
        <taxon>Goodeidae</taxon>
        <taxon>Ilyodon</taxon>
    </lineage>
</organism>
<accession>A0ABV0SY65</accession>
<keyword evidence="2" id="KW-1185">Reference proteome</keyword>
<reference evidence="1 2" key="1">
    <citation type="submission" date="2021-06" db="EMBL/GenBank/DDBJ databases">
        <authorList>
            <person name="Palmer J.M."/>
        </authorList>
    </citation>
    <scope>NUCLEOTIDE SEQUENCE [LARGE SCALE GENOMIC DNA]</scope>
    <source>
        <strain evidence="2">if_2019</strain>
        <tissue evidence="1">Muscle</tissue>
    </source>
</reference>
<evidence type="ECO:0000313" key="2">
    <source>
        <dbReference type="Proteomes" id="UP001482620"/>
    </source>
</evidence>